<keyword evidence="5 7" id="KW-1133">Transmembrane helix</keyword>
<reference evidence="8" key="1">
    <citation type="submission" date="2019-02" db="EMBL/GenBank/DDBJ databases">
        <authorList>
            <person name="Li S.-H."/>
        </authorList>
    </citation>
    <scope>NUCLEOTIDE SEQUENCE</scope>
    <source>
        <strain evidence="8">IMCC11814</strain>
    </source>
</reference>
<dbReference type="PROSITE" id="PS51257">
    <property type="entry name" value="PROKAR_LIPOPROTEIN"/>
    <property type="match status" value="1"/>
</dbReference>
<dbReference type="InterPro" id="IPR032808">
    <property type="entry name" value="DoxX"/>
</dbReference>
<evidence type="ECO:0000256" key="2">
    <source>
        <dbReference type="ARBA" id="ARBA00006679"/>
    </source>
</evidence>
<organism evidence="8 9">
    <name type="scientific">Candidatus Marimicrobium litorale</name>
    <dbReference type="NCBI Taxonomy" id="2518991"/>
    <lineage>
        <taxon>Bacteria</taxon>
        <taxon>Pseudomonadati</taxon>
        <taxon>Pseudomonadota</taxon>
        <taxon>Gammaproteobacteria</taxon>
        <taxon>Cellvibrionales</taxon>
        <taxon>Halieaceae</taxon>
        <taxon>Marimicrobium</taxon>
    </lineage>
</organism>
<comment type="subcellular location">
    <subcellularLocation>
        <location evidence="1">Cell membrane</location>
        <topology evidence="1">Multi-pass membrane protein</topology>
    </subcellularLocation>
</comment>
<keyword evidence="3" id="KW-1003">Cell membrane</keyword>
<feature type="transmembrane region" description="Helical" evidence="7">
    <location>
        <begin position="70"/>
        <end position="87"/>
    </location>
</feature>
<keyword evidence="6 7" id="KW-0472">Membrane</keyword>
<proteinExistence type="inferred from homology"/>
<evidence type="ECO:0000256" key="7">
    <source>
        <dbReference type="SAM" id="Phobius"/>
    </source>
</evidence>
<accession>A0ABT3TB73</accession>
<feature type="transmembrane region" description="Helical" evidence="7">
    <location>
        <begin position="44"/>
        <end position="64"/>
    </location>
</feature>
<comment type="caution">
    <text evidence="8">The sequence shown here is derived from an EMBL/GenBank/DDBJ whole genome shotgun (WGS) entry which is preliminary data.</text>
</comment>
<feature type="transmembrane region" description="Helical" evidence="7">
    <location>
        <begin position="173"/>
        <end position="196"/>
    </location>
</feature>
<evidence type="ECO:0000313" key="9">
    <source>
        <dbReference type="Proteomes" id="UP001143304"/>
    </source>
</evidence>
<keyword evidence="4 7" id="KW-0812">Transmembrane</keyword>
<evidence type="ECO:0000256" key="1">
    <source>
        <dbReference type="ARBA" id="ARBA00004651"/>
    </source>
</evidence>
<dbReference type="EMBL" id="SHNO01000001">
    <property type="protein sequence ID" value="MCX2978722.1"/>
    <property type="molecule type" value="Genomic_DNA"/>
</dbReference>
<feature type="transmembrane region" description="Helical" evidence="7">
    <location>
        <begin position="205"/>
        <end position="225"/>
    </location>
</feature>
<keyword evidence="9" id="KW-1185">Reference proteome</keyword>
<evidence type="ECO:0000256" key="3">
    <source>
        <dbReference type="ARBA" id="ARBA00022475"/>
    </source>
</evidence>
<feature type="transmembrane region" description="Helical" evidence="7">
    <location>
        <begin position="94"/>
        <end position="113"/>
    </location>
</feature>
<gene>
    <name evidence="8" type="ORF">EYC82_15250</name>
</gene>
<evidence type="ECO:0000313" key="8">
    <source>
        <dbReference type="EMBL" id="MCX2978722.1"/>
    </source>
</evidence>
<dbReference type="Pfam" id="PF07681">
    <property type="entry name" value="DoxX"/>
    <property type="match status" value="1"/>
</dbReference>
<protein>
    <submittedName>
        <fullName evidence="8">DoxX family protein</fullName>
    </submittedName>
</protein>
<feature type="transmembrane region" description="Helical" evidence="7">
    <location>
        <begin position="16"/>
        <end position="37"/>
    </location>
</feature>
<dbReference type="PANTHER" id="PTHR33452:SF1">
    <property type="entry name" value="INNER MEMBRANE PROTEIN YPHA-RELATED"/>
    <property type="match status" value="1"/>
</dbReference>
<sequence>MSIRLTNALAPAKTHYLIMGSLTGLGLIAACIAIFTVSRDVLPLSAGLFTISFLTISTAVWLFVVPRFFVPGYLIGLLAMLMGWRIAGLLEVDLVAWALLPAFLCAVVVFFIVRREDLRRTMPVMDGTGWGLTFLRIYVGFDLVPHFTEKLFAGPVTRLDDINSFQSMGLSGAFYFVLVAGLCELGIAIGIGLGFLTRLAGFCAALYYFIATYLGGHFSNGFIWASEGGGWEYPALMIAIFLLFSVIGASRFSLDDTLRRTVR</sequence>
<evidence type="ECO:0000256" key="4">
    <source>
        <dbReference type="ARBA" id="ARBA00022692"/>
    </source>
</evidence>
<evidence type="ECO:0000256" key="6">
    <source>
        <dbReference type="ARBA" id="ARBA00023136"/>
    </source>
</evidence>
<feature type="transmembrane region" description="Helical" evidence="7">
    <location>
        <begin position="231"/>
        <end position="254"/>
    </location>
</feature>
<comment type="similarity">
    <text evidence="2">Belongs to the DoxX family.</text>
</comment>
<dbReference type="InterPro" id="IPR051907">
    <property type="entry name" value="DoxX-like_oxidoreductase"/>
</dbReference>
<name>A0ABT3TB73_9GAMM</name>
<dbReference type="PANTHER" id="PTHR33452">
    <property type="entry name" value="OXIDOREDUCTASE CATD-RELATED"/>
    <property type="match status" value="1"/>
</dbReference>
<evidence type="ECO:0000256" key="5">
    <source>
        <dbReference type="ARBA" id="ARBA00022989"/>
    </source>
</evidence>
<dbReference type="Proteomes" id="UP001143304">
    <property type="component" value="Unassembled WGS sequence"/>
</dbReference>